<dbReference type="AlphaFoldDB" id="A0A6F9JDE9"/>
<protein>
    <submittedName>
        <fullName evidence="2">Uncharacterized protein</fullName>
    </submittedName>
</protein>
<reference evidence="2" key="1">
    <citation type="submission" date="2019-12" db="EMBL/GenBank/DDBJ databases">
        <authorList>
            <consortium name="PulseNet: The National Subtyping Network for Foodborne Disease Surveillance"/>
            <person name="Tarr C.L."/>
            <person name="Trees E."/>
            <person name="Katz L.S."/>
            <person name="Carleton-Romer H.A."/>
            <person name="Stroika S."/>
            <person name="Kucerova Z."/>
            <person name="Roache K.F."/>
            <person name="Sabol A.L."/>
            <person name="Besser J."/>
            <person name="Gerner-Smidt P."/>
        </authorList>
    </citation>
    <scope>NUCLEOTIDE SEQUENCE</scope>
    <source>
        <strain evidence="2">PNUSAC014016</strain>
    </source>
</reference>
<comment type="caution">
    <text evidence="2">The sequence shown here is derived from an EMBL/GenBank/DDBJ whole genome shotgun (WGS) entry which is preliminary data.</text>
</comment>
<keyword evidence="1" id="KW-0175">Coiled coil</keyword>
<gene>
    <name evidence="2" type="ORF">GPS25_08620</name>
</gene>
<name>A0A6F9JDE9_CAMFE</name>
<feature type="coiled-coil region" evidence="1">
    <location>
        <begin position="7"/>
        <end position="37"/>
    </location>
</feature>
<evidence type="ECO:0000313" key="2">
    <source>
        <dbReference type="EMBL" id="EDO9682740.1"/>
    </source>
</evidence>
<proteinExistence type="predicted"/>
<dbReference type="EMBL" id="AANITE010000012">
    <property type="protein sequence ID" value="EDO9682740.1"/>
    <property type="molecule type" value="Genomic_DNA"/>
</dbReference>
<organism evidence="2">
    <name type="scientific">Campylobacter fetus</name>
    <dbReference type="NCBI Taxonomy" id="196"/>
    <lineage>
        <taxon>Bacteria</taxon>
        <taxon>Pseudomonadati</taxon>
        <taxon>Campylobacterota</taxon>
        <taxon>Epsilonproteobacteria</taxon>
        <taxon>Campylobacterales</taxon>
        <taxon>Campylobacteraceae</taxon>
        <taxon>Campylobacter</taxon>
    </lineage>
</organism>
<evidence type="ECO:0000256" key="1">
    <source>
        <dbReference type="SAM" id="Coils"/>
    </source>
</evidence>
<accession>A0A6F9JDE9</accession>
<sequence length="137" mass="15503">MAAKDLLENVIEQKKSIEDIYSELERVLQSNRKLQNDLVTLGKFFKDEIAQIKKYIVESNNVNNRADDNIISIAESVNNLEAKVNGITEGGVAVNSSGSLDELFLRYVRDELSEREKKIVQSVEEILSKELSKTKSK</sequence>